<feature type="region of interest" description="Disordered" evidence="2">
    <location>
        <begin position="147"/>
        <end position="168"/>
    </location>
</feature>
<reference evidence="4 5" key="1">
    <citation type="submission" date="2020-08" db="EMBL/GenBank/DDBJ databases">
        <title>Genomic Encyclopedia of Type Strains, Phase IV (KMG-IV): sequencing the most valuable type-strain genomes for metagenomic binning, comparative biology and taxonomic classification.</title>
        <authorList>
            <person name="Goeker M."/>
        </authorList>
    </citation>
    <scope>NUCLEOTIDE SEQUENCE [LARGE SCALE GENOMIC DNA]</scope>
    <source>
        <strain evidence="4 5">DSM 101806</strain>
    </source>
</reference>
<dbReference type="CDD" id="cd07813">
    <property type="entry name" value="COQ10p_like"/>
    <property type="match status" value="1"/>
</dbReference>
<gene>
    <name evidence="4" type="ORF">GGR46_001464</name>
</gene>
<feature type="domain" description="Coenzyme Q-binding protein COQ10 START" evidence="3">
    <location>
        <begin position="10"/>
        <end position="135"/>
    </location>
</feature>
<dbReference type="GO" id="GO:0045333">
    <property type="term" value="P:cellular respiration"/>
    <property type="evidence" value="ECO:0007669"/>
    <property type="project" value="InterPro"/>
</dbReference>
<keyword evidence="5" id="KW-1185">Reference proteome</keyword>
<evidence type="ECO:0000256" key="1">
    <source>
        <dbReference type="ARBA" id="ARBA00008918"/>
    </source>
</evidence>
<dbReference type="Pfam" id="PF03364">
    <property type="entry name" value="Polyketide_cyc"/>
    <property type="match status" value="1"/>
</dbReference>
<dbReference type="InterPro" id="IPR005031">
    <property type="entry name" value="COQ10_START"/>
</dbReference>
<dbReference type="GO" id="GO:0048039">
    <property type="term" value="F:ubiquinone binding"/>
    <property type="evidence" value="ECO:0007669"/>
    <property type="project" value="InterPro"/>
</dbReference>
<dbReference type="Gene3D" id="3.30.530.20">
    <property type="match status" value="1"/>
</dbReference>
<name>A0A7W6JQZ4_9SPHN</name>
<comment type="similarity">
    <text evidence="1">Belongs to the ribosome association toxin RatA family.</text>
</comment>
<dbReference type="PANTHER" id="PTHR12901">
    <property type="entry name" value="SPERM PROTEIN HOMOLOG"/>
    <property type="match status" value="1"/>
</dbReference>
<proteinExistence type="inferred from homology"/>
<dbReference type="RefSeq" id="WP_183995979.1">
    <property type="nucleotide sequence ID" value="NZ_JACIEH010000001.1"/>
</dbReference>
<comment type="caution">
    <text evidence="4">The sequence shown here is derived from an EMBL/GenBank/DDBJ whole genome shotgun (WGS) entry which is preliminary data.</text>
</comment>
<organism evidence="4 5">
    <name type="scientific">Sphingomonas kyeonggiensis</name>
    <dbReference type="NCBI Taxonomy" id="1268553"/>
    <lineage>
        <taxon>Bacteria</taxon>
        <taxon>Pseudomonadati</taxon>
        <taxon>Pseudomonadota</taxon>
        <taxon>Alphaproteobacteria</taxon>
        <taxon>Sphingomonadales</taxon>
        <taxon>Sphingomonadaceae</taxon>
        <taxon>Sphingomonas</taxon>
    </lineage>
</organism>
<evidence type="ECO:0000313" key="4">
    <source>
        <dbReference type="EMBL" id="MBB4097931.1"/>
    </source>
</evidence>
<evidence type="ECO:0000259" key="3">
    <source>
        <dbReference type="Pfam" id="PF03364"/>
    </source>
</evidence>
<dbReference type="InterPro" id="IPR044996">
    <property type="entry name" value="COQ10-like"/>
</dbReference>
<dbReference type="AlphaFoldDB" id="A0A7W6JQZ4"/>
<dbReference type="PANTHER" id="PTHR12901:SF10">
    <property type="entry name" value="COENZYME Q-BINDING PROTEIN COQ10, MITOCHONDRIAL"/>
    <property type="match status" value="1"/>
</dbReference>
<evidence type="ECO:0000313" key="5">
    <source>
        <dbReference type="Proteomes" id="UP000557392"/>
    </source>
</evidence>
<dbReference type="EMBL" id="JACIEH010000001">
    <property type="protein sequence ID" value="MBB4097931.1"/>
    <property type="molecule type" value="Genomic_DNA"/>
</dbReference>
<accession>A0A7W6JQZ4</accession>
<dbReference type="InterPro" id="IPR023393">
    <property type="entry name" value="START-like_dom_sf"/>
</dbReference>
<evidence type="ECO:0000256" key="2">
    <source>
        <dbReference type="SAM" id="MobiDB-lite"/>
    </source>
</evidence>
<sequence>MPKHSETRPLPYSPEQMFDLVADVARYPEFLPWVSAIRVRSNSDTQMVADMIVGFKGLRETFTSRVEKARPGSLHIEYVEGPLKHLSNDWKFRSDGQGGCLVDFSVDFAFKNRVFEMLAGQMFDRALRKMINAFEERAARLYGDSTSASVSSGAEAPGISSSSAHNAA</sequence>
<dbReference type="Proteomes" id="UP000557392">
    <property type="component" value="Unassembled WGS sequence"/>
</dbReference>
<dbReference type="SUPFAM" id="SSF55961">
    <property type="entry name" value="Bet v1-like"/>
    <property type="match status" value="1"/>
</dbReference>
<protein>
    <submittedName>
        <fullName evidence="4">Coenzyme Q-binding protein COQ10</fullName>
    </submittedName>
</protein>
<feature type="compositionally biased region" description="Polar residues" evidence="2">
    <location>
        <begin position="159"/>
        <end position="168"/>
    </location>
</feature>